<evidence type="ECO:0000313" key="5">
    <source>
        <dbReference type="Proteomes" id="UP000317078"/>
    </source>
</evidence>
<comment type="caution">
    <text evidence="4">The sequence shown here is derived from an EMBL/GenBank/DDBJ whole genome shotgun (WGS) entry which is preliminary data.</text>
</comment>
<evidence type="ECO:0000256" key="2">
    <source>
        <dbReference type="SAM" id="MobiDB-lite"/>
    </source>
</evidence>
<dbReference type="GO" id="GO:0046417">
    <property type="term" value="P:chorismate metabolic process"/>
    <property type="evidence" value="ECO:0007669"/>
    <property type="project" value="InterPro"/>
</dbReference>
<dbReference type="GO" id="GO:0004106">
    <property type="term" value="F:chorismate mutase activity"/>
    <property type="evidence" value="ECO:0007669"/>
    <property type="project" value="UniProtKB-EC"/>
</dbReference>
<dbReference type="Pfam" id="PF01817">
    <property type="entry name" value="CM_2"/>
    <property type="match status" value="1"/>
</dbReference>
<dbReference type="Proteomes" id="UP000317078">
    <property type="component" value="Unassembled WGS sequence"/>
</dbReference>
<feature type="domain" description="Chorismate mutase" evidence="3">
    <location>
        <begin position="52"/>
        <end position="142"/>
    </location>
</feature>
<evidence type="ECO:0000313" key="4">
    <source>
        <dbReference type="EMBL" id="TPG45488.1"/>
    </source>
</evidence>
<dbReference type="AlphaFoldDB" id="A0A502F7Y8"/>
<evidence type="ECO:0000259" key="3">
    <source>
        <dbReference type="PROSITE" id="PS51168"/>
    </source>
</evidence>
<dbReference type="SUPFAM" id="SSF48600">
    <property type="entry name" value="Chorismate mutase II"/>
    <property type="match status" value="1"/>
</dbReference>
<accession>A0A502F7Y8</accession>
<dbReference type="InterPro" id="IPR002701">
    <property type="entry name" value="CM_II_prokaryot"/>
</dbReference>
<reference evidence="4 5" key="1">
    <citation type="journal article" date="2019" name="Environ. Microbiol.">
        <title>Species interactions and distinct microbial communities in high Arctic permafrost affected cryosols are associated with the CH4 and CO2 gas fluxes.</title>
        <authorList>
            <person name="Altshuler I."/>
            <person name="Hamel J."/>
            <person name="Turney S."/>
            <person name="Magnuson E."/>
            <person name="Levesque R."/>
            <person name="Greer C."/>
            <person name="Whyte L.G."/>
        </authorList>
    </citation>
    <scope>NUCLEOTIDE SEQUENCE [LARGE SCALE GENOMIC DNA]</scope>
    <source>
        <strain evidence="4 5">S9.3B</strain>
    </source>
</reference>
<organism evidence="4 5">
    <name type="scientific">Muricoccus nepalensis</name>
    <dbReference type="NCBI Taxonomy" id="1854500"/>
    <lineage>
        <taxon>Bacteria</taxon>
        <taxon>Pseudomonadati</taxon>
        <taxon>Pseudomonadota</taxon>
        <taxon>Alphaproteobacteria</taxon>
        <taxon>Acetobacterales</taxon>
        <taxon>Roseomonadaceae</taxon>
        <taxon>Muricoccus</taxon>
    </lineage>
</organism>
<sequence>MAGRIRSPAAGGQGCGRHGGPFESAGLPWRPGTGALDPPETMPDPALTDPSVVNPAALLAARAEFDAIDDAVHDLLMRRAALSATLAAQGMKAGGASFRPGREAMILRRLLGRHAGPMPRAALARLWRELIGTSLRQQSDFSVAAVAGTEMLARGHFGLETPLRPQATPAAALAALEAGECSVAVLPSPADGEAPEAAWWAGLDAPGPQVVAALPFLMRPGQSVPSALVLARFGADATPRDRGLLRLERAPGTARDAVAAALAAAGLPPRRLLASADGRRMLAEVEGLVAPGDPRLAPLAPFRAAPIGGYAEPEPDGAPA</sequence>
<keyword evidence="5" id="KW-1185">Reference proteome</keyword>
<dbReference type="PROSITE" id="PS51168">
    <property type="entry name" value="CHORISMATE_MUT_2"/>
    <property type="match status" value="1"/>
</dbReference>
<name>A0A502F7Y8_9PROT</name>
<dbReference type="Gene3D" id="1.20.59.10">
    <property type="entry name" value="Chorismate mutase"/>
    <property type="match status" value="1"/>
</dbReference>
<dbReference type="SMART" id="SM00830">
    <property type="entry name" value="CM_2"/>
    <property type="match status" value="1"/>
</dbReference>
<protein>
    <recommendedName>
        <fullName evidence="1">chorismate mutase</fullName>
        <ecNumber evidence="1">5.4.99.5</ecNumber>
    </recommendedName>
</protein>
<gene>
    <name evidence="4" type="ORF">EAH89_26410</name>
</gene>
<feature type="region of interest" description="Disordered" evidence="2">
    <location>
        <begin position="1"/>
        <end position="42"/>
    </location>
</feature>
<dbReference type="EMBL" id="RCZP01000047">
    <property type="protein sequence ID" value="TPG45488.1"/>
    <property type="molecule type" value="Genomic_DNA"/>
</dbReference>
<evidence type="ECO:0000256" key="1">
    <source>
        <dbReference type="ARBA" id="ARBA00012404"/>
    </source>
</evidence>
<dbReference type="InterPro" id="IPR036263">
    <property type="entry name" value="Chorismate_II_sf"/>
</dbReference>
<dbReference type="InterPro" id="IPR036979">
    <property type="entry name" value="CM_dom_sf"/>
</dbReference>
<dbReference type="EC" id="5.4.99.5" evidence="1"/>
<proteinExistence type="predicted"/>
<dbReference type="OrthoDB" id="7268348at2"/>